<name>A0A1W6L8N3_9BURK</name>
<dbReference type="OrthoDB" id="9775851at2"/>
<dbReference type="STRING" id="946333.A4W93_11835"/>
<dbReference type="SUPFAM" id="SSF53474">
    <property type="entry name" value="alpha/beta-Hydrolases"/>
    <property type="match status" value="1"/>
</dbReference>
<dbReference type="InterPro" id="IPR029058">
    <property type="entry name" value="AB_hydrolase_fold"/>
</dbReference>
<evidence type="ECO:0000256" key="2">
    <source>
        <dbReference type="ARBA" id="ARBA00022801"/>
    </source>
</evidence>
<dbReference type="AlphaFoldDB" id="A0A1W6L8N3"/>
<dbReference type="InterPro" id="IPR019826">
    <property type="entry name" value="Carboxylesterase_B_AS"/>
</dbReference>
<dbReference type="KEGG" id="rgu:A4W93_11835"/>
<gene>
    <name evidence="4" type="ORF">A4W93_11835</name>
</gene>
<proteinExistence type="inferred from homology"/>
<dbReference type="InterPro" id="IPR050309">
    <property type="entry name" value="Type-B_Carboxylest/Lipase"/>
</dbReference>
<keyword evidence="2 3" id="KW-0378">Hydrolase</keyword>
<dbReference type="RefSeq" id="WP_085750806.1">
    <property type="nucleotide sequence ID" value="NZ_BSPR01000023.1"/>
</dbReference>
<dbReference type="Pfam" id="PF00135">
    <property type="entry name" value="COesterase"/>
    <property type="match status" value="1"/>
</dbReference>
<dbReference type="PROSITE" id="PS00122">
    <property type="entry name" value="CARBOXYLESTERASE_B_1"/>
    <property type="match status" value="1"/>
</dbReference>
<evidence type="ECO:0000256" key="3">
    <source>
        <dbReference type="RuleBase" id="RU361235"/>
    </source>
</evidence>
<sequence>MTEAELFTVVETTQGRVRGLRTSGIHAFKGLRYGADTSGRNRFMPPHPVLPWAGVRDATGYGPYAPQMPSSRLHAYADLILYDQQPGGMGEDCLALNVWTPSVSDLARKPVLVHLHGGGFYAGSGNSPQFDGEMLARFGDAVVVTVNHRLGAFGFLNLAELGGERYASSGAVGMLDIVAALRWVRENIASFGGDPRRVLVFGQSGGGAKTSVLMAMPSARGLFHRAGVMSGSTLRVMPEAAAARTAEAFLDHLGVERGALQRLHELPFQQLLAAQVALEMSDRRLGEAPRVFAPVVDGAAIPRHPFDPGAPAESADVPLLVGTTLDERAYRMTDFDVDETGLLAWAAKRIGPDAADVVAMYRDEDPKATPFLLKARIDTDMTFRRAAHVQTDRKAAAGQASVFSYLWSIPSPAWGGRYGACHGVDIGPSLHDIRHGLNGPAAEQVRLADQLAAAWVAFAATGDPSNPHLPAWAPYTAASRTTMVFERGSACTALHDDPRGRFRTFWAGRPVA</sequence>
<evidence type="ECO:0000313" key="4">
    <source>
        <dbReference type="EMBL" id="ARN20528.1"/>
    </source>
</evidence>
<reference evidence="4 5" key="1">
    <citation type="submission" date="2016-04" db="EMBL/GenBank/DDBJ databases">
        <title>Complete genome sequence of natural rubber-degrading, novel Gram-negative bacterium, Rhizobacter gummiphilus strain NS21.</title>
        <authorList>
            <person name="Tabata M."/>
            <person name="Kasai D."/>
            <person name="Fukuda M."/>
        </authorList>
    </citation>
    <scope>NUCLEOTIDE SEQUENCE [LARGE SCALE GENOMIC DNA]</scope>
    <source>
        <strain evidence="4 5">NS21</strain>
    </source>
</reference>
<accession>A0A1W6L8N3</accession>
<evidence type="ECO:0000313" key="5">
    <source>
        <dbReference type="Proteomes" id="UP000193427"/>
    </source>
</evidence>
<keyword evidence="5" id="KW-1185">Reference proteome</keyword>
<protein>
    <recommendedName>
        <fullName evidence="3">Carboxylic ester hydrolase</fullName>
        <ecNumber evidence="3">3.1.1.-</ecNumber>
    </recommendedName>
</protein>
<dbReference type="Proteomes" id="UP000193427">
    <property type="component" value="Chromosome"/>
</dbReference>
<dbReference type="EMBL" id="CP015118">
    <property type="protein sequence ID" value="ARN20528.1"/>
    <property type="molecule type" value="Genomic_DNA"/>
</dbReference>
<dbReference type="PANTHER" id="PTHR11559">
    <property type="entry name" value="CARBOXYLESTERASE"/>
    <property type="match status" value="1"/>
</dbReference>
<dbReference type="GO" id="GO:0016787">
    <property type="term" value="F:hydrolase activity"/>
    <property type="evidence" value="ECO:0007669"/>
    <property type="project" value="UniProtKB-KW"/>
</dbReference>
<organism evidence="4 5">
    <name type="scientific">Piscinibacter gummiphilus</name>
    <dbReference type="NCBI Taxonomy" id="946333"/>
    <lineage>
        <taxon>Bacteria</taxon>
        <taxon>Pseudomonadati</taxon>
        <taxon>Pseudomonadota</taxon>
        <taxon>Betaproteobacteria</taxon>
        <taxon>Burkholderiales</taxon>
        <taxon>Sphaerotilaceae</taxon>
        <taxon>Piscinibacter</taxon>
    </lineage>
</organism>
<comment type="similarity">
    <text evidence="1 3">Belongs to the type-B carboxylesterase/lipase family.</text>
</comment>
<evidence type="ECO:0000256" key="1">
    <source>
        <dbReference type="ARBA" id="ARBA00005964"/>
    </source>
</evidence>
<dbReference type="InterPro" id="IPR002018">
    <property type="entry name" value="CarbesteraseB"/>
</dbReference>
<dbReference type="Gene3D" id="3.40.50.1820">
    <property type="entry name" value="alpha/beta hydrolase"/>
    <property type="match status" value="1"/>
</dbReference>
<dbReference type="EC" id="3.1.1.-" evidence="3"/>